<organism evidence="1 2">
    <name type="scientific">Caulobacter rhizosphaerae</name>
    <dbReference type="NCBI Taxonomy" id="2010972"/>
    <lineage>
        <taxon>Bacteria</taxon>
        <taxon>Pseudomonadati</taxon>
        <taxon>Pseudomonadota</taxon>
        <taxon>Alphaproteobacteria</taxon>
        <taxon>Caulobacterales</taxon>
        <taxon>Caulobacteraceae</taxon>
        <taxon>Caulobacter</taxon>
    </lineage>
</organism>
<protein>
    <submittedName>
        <fullName evidence="1">Uncharacterized protein</fullName>
    </submittedName>
</protein>
<reference evidence="1 2" key="1">
    <citation type="submission" date="2023-07" db="EMBL/GenBank/DDBJ databases">
        <title>Sorghum-associated microbial communities from plants grown in Nebraska, USA.</title>
        <authorList>
            <person name="Schachtman D."/>
        </authorList>
    </citation>
    <scope>NUCLEOTIDE SEQUENCE [LARGE SCALE GENOMIC DNA]</scope>
    <source>
        <strain evidence="1 2">DS2154</strain>
    </source>
</reference>
<name>A0ABU1N5K4_9CAUL</name>
<gene>
    <name evidence="1" type="ORF">J2800_004478</name>
</gene>
<keyword evidence="2" id="KW-1185">Reference proteome</keyword>
<sequence length="173" mass="18115">MSGLIHVDPAYKRGVAAGHAKVVGAFAVAESAKAHVVAAWSPGFLPVTLSFSDGRCYSLQADYYGGALSNGRLNRVSCEGQQKSEDPVSTPQLSGHSLRFIGAAWGYAAWADEGPKITTITAPGATTFKPLFTAQMETIAIMAMNGPDWPGGNVTLVGKINGRLTVVTLEVGY</sequence>
<evidence type="ECO:0000313" key="2">
    <source>
        <dbReference type="Proteomes" id="UP001262754"/>
    </source>
</evidence>
<evidence type="ECO:0000313" key="1">
    <source>
        <dbReference type="EMBL" id="MDR6533708.1"/>
    </source>
</evidence>
<dbReference type="EMBL" id="JAVDRL010000014">
    <property type="protein sequence ID" value="MDR6533708.1"/>
    <property type="molecule type" value="Genomic_DNA"/>
</dbReference>
<comment type="caution">
    <text evidence="1">The sequence shown here is derived from an EMBL/GenBank/DDBJ whole genome shotgun (WGS) entry which is preliminary data.</text>
</comment>
<proteinExistence type="predicted"/>
<dbReference type="Proteomes" id="UP001262754">
    <property type="component" value="Unassembled WGS sequence"/>
</dbReference>
<accession>A0ABU1N5K4</accession>
<dbReference type="RefSeq" id="WP_310034652.1">
    <property type="nucleotide sequence ID" value="NZ_JAVDRL010000014.1"/>
</dbReference>